<proteinExistence type="predicted"/>
<dbReference type="PANTHER" id="PTHR15315">
    <property type="entry name" value="RING FINGER PROTEIN 41, 151"/>
    <property type="match status" value="1"/>
</dbReference>
<evidence type="ECO:0000313" key="1">
    <source>
        <dbReference type="EMBL" id="AQK41477.1"/>
    </source>
</evidence>
<dbReference type="STRING" id="4577.A0A1D6J063"/>
<dbReference type="SUPFAM" id="SSF57850">
    <property type="entry name" value="RING/U-box"/>
    <property type="match status" value="1"/>
</dbReference>
<dbReference type="EMBL" id="CM000786">
    <property type="protein sequence ID" value="AQK41477.1"/>
    <property type="molecule type" value="Genomic_DNA"/>
</dbReference>
<dbReference type="InParanoid" id="A0A1D6J063"/>
<sequence length="318" mass="36014">MRVAYSAVAHFLLQWTDCKLAAALGLLKVMLYKVCADGSSALPDWDMEASIREFYGVIFPSLLQLPSGITELDDRKERKLCLKKFRSRDEQLSEVDTERELECGICLEVSPKVVLPNCAHMLCMRCFEDCYVFQLCTFMSIKFYNLVVAKYEMAPTLLRSLKPQDMSVTIQVQVSRKWEFHGNTDIGSILHIDMILADKECQMVCLYISIHFTAALFEVRGQVEAKMSKEDVLKVQISEADYVHISYHDFYSAFLFSTSWTLPASAVSSATSTANSGASCYMQMPSKLPNPAAGKEMRFATATIFHYTTGFFSSIWIR</sequence>
<dbReference type="AlphaFoldDB" id="A0A1D6J063"/>
<dbReference type="InterPro" id="IPR013083">
    <property type="entry name" value="Znf_RING/FYVE/PHD"/>
</dbReference>
<name>A0A1D6J063_MAIZE</name>
<dbReference type="IntAct" id="A0A1D6J063">
    <property type="interactions" value="1"/>
</dbReference>
<reference evidence="1" key="1">
    <citation type="submission" date="2015-12" db="EMBL/GenBank/DDBJ databases">
        <title>Update maize B73 reference genome by single molecule sequencing technologies.</title>
        <authorList>
            <consortium name="Maize Genome Sequencing Project"/>
            <person name="Ware D."/>
        </authorList>
    </citation>
    <scope>NUCLEOTIDE SEQUENCE</scope>
    <source>
        <tissue evidence="1">Seedling</tissue>
    </source>
</reference>
<dbReference type="Gene3D" id="3.30.40.10">
    <property type="entry name" value="Zinc/RING finger domain, C3HC4 (zinc finger)"/>
    <property type="match status" value="1"/>
</dbReference>
<gene>
    <name evidence="1" type="ORF">ZEAMMB73_Zm00001d024560</name>
</gene>
<accession>A0A1D6J063</accession>
<dbReference type="ExpressionAtlas" id="A0A1D6J063">
    <property type="expression patterns" value="baseline and differential"/>
</dbReference>
<dbReference type="PANTHER" id="PTHR15315:SF36">
    <property type="entry name" value="OS10G0445400 PROTEIN"/>
    <property type="match status" value="1"/>
</dbReference>
<protein>
    <submittedName>
        <fullName evidence="1">RING/U-box superfamily protein</fullName>
    </submittedName>
</protein>
<organism evidence="1">
    <name type="scientific">Zea mays</name>
    <name type="common">Maize</name>
    <dbReference type="NCBI Taxonomy" id="4577"/>
    <lineage>
        <taxon>Eukaryota</taxon>
        <taxon>Viridiplantae</taxon>
        <taxon>Streptophyta</taxon>
        <taxon>Embryophyta</taxon>
        <taxon>Tracheophyta</taxon>
        <taxon>Spermatophyta</taxon>
        <taxon>Magnoliopsida</taxon>
        <taxon>Liliopsida</taxon>
        <taxon>Poales</taxon>
        <taxon>Poaceae</taxon>
        <taxon>PACMAD clade</taxon>
        <taxon>Panicoideae</taxon>
        <taxon>Andropogonodae</taxon>
        <taxon>Andropogoneae</taxon>
        <taxon>Tripsacinae</taxon>
        <taxon>Zea</taxon>
    </lineage>
</organism>